<gene>
    <name evidence="2" type="ORF">ACFFN1_02960</name>
</gene>
<accession>A0ABV5WYV9</accession>
<sequence>MIWPNITLGGQAFSYAASSTRPYAIGPMTLTVNNGTAIGAVRDLTATFSFIDERGAQDWLHEGAAAAVDVQMPGHTVQALRGTITEITVTRAPATRRNPQRRGIRATVSCSVGSPAIRHMHSNGEIAALPLGFSGAASNVRAIIARITGQSWSLSMPSKPLMDHGILASQLSDGQTLHELISFVAEANGHRAWVQVTPTSRRIGFMLARANAPASHRIPAKYVEDAGEMFTNKQRTTPNIVTVTHVNDQPSGDPNDNGTKVHEVRFEDGPAVKKYGAIVENHAVRLFGRKSATSLAGQLIQRPRIRWTLDKIKVLLDPALDAGEPVHTWLKAIFAFGHELPTFHVAGIPSLAGLPTLVGGIADKAVLTINPSPTRSGPRRAVLELDLGTGDVFPTPGNFPPEPEPPPASTWARHTGTWQATTTEWRNS</sequence>
<reference evidence="2 3" key="1">
    <citation type="submission" date="2024-09" db="EMBL/GenBank/DDBJ databases">
        <authorList>
            <person name="Sun Q."/>
            <person name="Mori K."/>
        </authorList>
    </citation>
    <scope>NUCLEOTIDE SEQUENCE [LARGE SCALE GENOMIC DNA]</scope>
    <source>
        <strain evidence="2 3">JCM 11683</strain>
    </source>
</reference>
<organism evidence="2 3">
    <name type="scientific">Brevibacterium otitidis</name>
    <dbReference type="NCBI Taxonomy" id="53364"/>
    <lineage>
        <taxon>Bacteria</taxon>
        <taxon>Bacillati</taxon>
        <taxon>Actinomycetota</taxon>
        <taxon>Actinomycetes</taxon>
        <taxon>Micrococcales</taxon>
        <taxon>Brevibacteriaceae</taxon>
        <taxon>Brevibacterium</taxon>
    </lineage>
</organism>
<name>A0ABV5WYV9_9MICO</name>
<dbReference type="RefSeq" id="WP_376838455.1">
    <property type="nucleotide sequence ID" value="NZ_JBHMAU010000025.1"/>
</dbReference>
<evidence type="ECO:0000256" key="1">
    <source>
        <dbReference type="SAM" id="MobiDB-lite"/>
    </source>
</evidence>
<feature type="compositionally biased region" description="Pro residues" evidence="1">
    <location>
        <begin position="397"/>
        <end position="408"/>
    </location>
</feature>
<dbReference type="Proteomes" id="UP001589707">
    <property type="component" value="Unassembled WGS sequence"/>
</dbReference>
<protein>
    <submittedName>
        <fullName evidence="2">Uncharacterized protein</fullName>
    </submittedName>
</protein>
<keyword evidence="3" id="KW-1185">Reference proteome</keyword>
<feature type="region of interest" description="Disordered" evidence="1">
    <location>
        <begin position="396"/>
        <end position="428"/>
    </location>
</feature>
<evidence type="ECO:0000313" key="2">
    <source>
        <dbReference type="EMBL" id="MFB9775377.1"/>
    </source>
</evidence>
<feature type="compositionally biased region" description="Polar residues" evidence="1">
    <location>
        <begin position="416"/>
        <end position="428"/>
    </location>
</feature>
<dbReference type="EMBL" id="JBHMAU010000025">
    <property type="protein sequence ID" value="MFB9775377.1"/>
    <property type="molecule type" value="Genomic_DNA"/>
</dbReference>
<comment type="caution">
    <text evidence="2">The sequence shown here is derived from an EMBL/GenBank/DDBJ whole genome shotgun (WGS) entry which is preliminary data.</text>
</comment>
<proteinExistence type="predicted"/>
<evidence type="ECO:0000313" key="3">
    <source>
        <dbReference type="Proteomes" id="UP001589707"/>
    </source>
</evidence>